<comment type="caution">
    <text evidence="2">The sequence shown here is derived from an EMBL/GenBank/DDBJ whole genome shotgun (WGS) entry which is preliminary data.</text>
</comment>
<feature type="non-terminal residue" evidence="2">
    <location>
        <position position="1"/>
    </location>
</feature>
<sequence>AVSTANKQMEDDPDGIIPTMPASPETAQAHRRWREPPQDPQQLGDFRKALAATMESIERQLHCAAALNLDQEQVGRMQEEYSVLLYQMMQSRSPQARITKQRMFVGRCKKRLMDAQAKMHLLQEQLESTMVDSQFLTVHDAAQDSDSAAHDSYSYRGLGNVPPGGHAAVAMANEVSMPALLAAIQQSNAQMLHNMSSFQQTVATLQTEIANIRTEKKSDMETITAAAIDAAKTAVAMQTPKKDKDKPVPAEIQKANRAKLEAALMGRRATRSVSPRRHTDSGQAGAKVLRADREGGGTMGAGAGEVASREAAEEAAARAAAEDSDHAALQSPASVAQALVFPPVSATPASPLFR</sequence>
<evidence type="ECO:0000256" key="1">
    <source>
        <dbReference type="SAM" id="MobiDB-lite"/>
    </source>
</evidence>
<proteinExistence type="predicted"/>
<reference evidence="2" key="1">
    <citation type="submission" date="2023-10" db="EMBL/GenBank/DDBJ databases">
        <authorList>
            <person name="Chen Y."/>
            <person name="Shah S."/>
            <person name="Dougan E. K."/>
            <person name="Thang M."/>
            <person name="Chan C."/>
        </authorList>
    </citation>
    <scope>NUCLEOTIDE SEQUENCE [LARGE SCALE GENOMIC DNA]</scope>
</reference>
<name>A0ABN9T8M9_9DINO</name>
<keyword evidence="3" id="KW-1185">Reference proteome</keyword>
<feature type="region of interest" description="Disordered" evidence="1">
    <location>
        <begin position="1"/>
        <end position="42"/>
    </location>
</feature>
<feature type="region of interest" description="Disordered" evidence="1">
    <location>
        <begin position="266"/>
        <end position="332"/>
    </location>
</feature>
<protein>
    <submittedName>
        <fullName evidence="2">Uncharacterized protein</fullName>
    </submittedName>
</protein>
<evidence type="ECO:0000313" key="3">
    <source>
        <dbReference type="Proteomes" id="UP001189429"/>
    </source>
</evidence>
<feature type="compositionally biased region" description="Basic and acidic residues" evidence="1">
    <location>
        <begin position="307"/>
        <end position="326"/>
    </location>
</feature>
<evidence type="ECO:0000313" key="2">
    <source>
        <dbReference type="EMBL" id="CAK0841459.1"/>
    </source>
</evidence>
<gene>
    <name evidence="2" type="ORF">PCOR1329_LOCUS36661</name>
</gene>
<dbReference type="EMBL" id="CAUYUJ010014457">
    <property type="protein sequence ID" value="CAK0841459.1"/>
    <property type="molecule type" value="Genomic_DNA"/>
</dbReference>
<organism evidence="2 3">
    <name type="scientific">Prorocentrum cordatum</name>
    <dbReference type="NCBI Taxonomy" id="2364126"/>
    <lineage>
        <taxon>Eukaryota</taxon>
        <taxon>Sar</taxon>
        <taxon>Alveolata</taxon>
        <taxon>Dinophyceae</taxon>
        <taxon>Prorocentrales</taxon>
        <taxon>Prorocentraceae</taxon>
        <taxon>Prorocentrum</taxon>
    </lineage>
</organism>
<accession>A0ABN9T8M9</accession>
<dbReference type="Proteomes" id="UP001189429">
    <property type="component" value="Unassembled WGS sequence"/>
</dbReference>